<feature type="domain" description="Thioredoxin" evidence="6">
    <location>
        <begin position="17"/>
        <end position="168"/>
    </location>
</feature>
<dbReference type="InterPro" id="IPR013766">
    <property type="entry name" value="Thioredoxin_domain"/>
</dbReference>
<dbReference type="PANTHER" id="PTHR10681">
    <property type="entry name" value="THIOREDOXIN PEROXIDASE"/>
    <property type="match status" value="1"/>
</dbReference>
<dbReference type="GO" id="GO:0045454">
    <property type="term" value="P:cell redox homeostasis"/>
    <property type="evidence" value="ECO:0007669"/>
    <property type="project" value="TreeGrafter"/>
</dbReference>
<protein>
    <recommendedName>
        <fullName evidence="6">Thioredoxin domain-containing protein</fullName>
    </recommendedName>
</protein>
<dbReference type="Pfam" id="PF00578">
    <property type="entry name" value="AhpC-TSA"/>
    <property type="match status" value="1"/>
</dbReference>
<dbReference type="GO" id="GO:0008379">
    <property type="term" value="F:thioredoxin peroxidase activity"/>
    <property type="evidence" value="ECO:0007669"/>
    <property type="project" value="TreeGrafter"/>
</dbReference>
<dbReference type="InterPro" id="IPR050217">
    <property type="entry name" value="Peroxiredoxin"/>
</dbReference>
<sequence length="242" mass="27044">MASNSEEHGREERVLALQVGDEVPDFFAESTVGCFRYHDMIDGIWNVLISLADVFHPVSTTEIGHLAKLCHEFEARNARIFGIVPEANLPLLRRWIKQVEELEACTLNFALISDPDQNICSQFGVSSKAGTALIITDIDKRIRFISQYPISTGRNFFETIRVLDALQLAFFQQVATPANWSHGLDLFLQPQISTLAARATFPKGIIETRHWFRITPPVSHNSAAILSNNTHKNSTSSTANPP</sequence>
<evidence type="ECO:0000256" key="5">
    <source>
        <dbReference type="SAM" id="MobiDB-lite"/>
    </source>
</evidence>
<keyword evidence="1" id="KW-0575">Peroxidase</keyword>
<dbReference type="InterPro" id="IPR036249">
    <property type="entry name" value="Thioredoxin-like_sf"/>
</dbReference>
<evidence type="ECO:0000256" key="3">
    <source>
        <dbReference type="ARBA" id="ARBA00023002"/>
    </source>
</evidence>
<dbReference type="GO" id="GO:0006979">
    <property type="term" value="P:response to oxidative stress"/>
    <property type="evidence" value="ECO:0007669"/>
    <property type="project" value="TreeGrafter"/>
</dbReference>
<evidence type="ECO:0000259" key="6">
    <source>
        <dbReference type="PROSITE" id="PS51352"/>
    </source>
</evidence>
<dbReference type="Gene3D" id="3.30.1020.10">
    <property type="entry name" value="Antioxidant, Horf6, Chain A, domain2"/>
    <property type="match status" value="1"/>
</dbReference>
<gene>
    <name evidence="7" type="ORF">ALAG00032_LOCUS12500</name>
</gene>
<dbReference type="GO" id="GO:0042744">
    <property type="term" value="P:hydrogen peroxide catabolic process"/>
    <property type="evidence" value="ECO:0007669"/>
    <property type="project" value="TreeGrafter"/>
</dbReference>
<dbReference type="InterPro" id="IPR000866">
    <property type="entry name" value="AhpC/TSA"/>
</dbReference>
<evidence type="ECO:0000256" key="1">
    <source>
        <dbReference type="ARBA" id="ARBA00022559"/>
    </source>
</evidence>
<evidence type="ECO:0000313" key="7">
    <source>
        <dbReference type="EMBL" id="CAE0371718.1"/>
    </source>
</evidence>
<dbReference type="AlphaFoldDB" id="A0A7S3K173"/>
<dbReference type="GO" id="GO:0033554">
    <property type="term" value="P:cellular response to stress"/>
    <property type="evidence" value="ECO:0007669"/>
    <property type="project" value="TreeGrafter"/>
</dbReference>
<dbReference type="SUPFAM" id="SSF52833">
    <property type="entry name" value="Thioredoxin-like"/>
    <property type="match status" value="1"/>
</dbReference>
<evidence type="ECO:0000256" key="4">
    <source>
        <dbReference type="ARBA" id="ARBA00023284"/>
    </source>
</evidence>
<dbReference type="Gene3D" id="3.40.30.10">
    <property type="entry name" value="Glutaredoxin"/>
    <property type="match status" value="1"/>
</dbReference>
<dbReference type="PANTHER" id="PTHR10681:SF121">
    <property type="entry name" value="ALKYL HYDROPEROXIDE REDUCTASE C"/>
    <property type="match status" value="1"/>
</dbReference>
<dbReference type="EMBL" id="HBIJ01019023">
    <property type="protein sequence ID" value="CAE0371718.1"/>
    <property type="molecule type" value="Transcribed_RNA"/>
</dbReference>
<keyword evidence="3" id="KW-0560">Oxidoreductase</keyword>
<evidence type="ECO:0000256" key="2">
    <source>
        <dbReference type="ARBA" id="ARBA00022862"/>
    </source>
</evidence>
<name>A0A7S3K173_9STRA</name>
<reference evidence="7" key="1">
    <citation type="submission" date="2021-01" db="EMBL/GenBank/DDBJ databases">
        <authorList>
            <person name="Corre E."/>
            <person name="Pelletier E."/>
            <person name="Niang G."/>
            <person name="Scheremetjew M."/>
            <person name="Finn R."/>
            <person name="Kale V."/>
            <person name="Holt S."/>
            <person name="Cochrane G."/>
            <person name="Meng A."/>
            <person name="Brown T."/>
            <person name="Cohen L."/>
        </authorList>
    </citation>
    <scope>NUCLEOTIDE SEQUENCE</scope>
    <source>
        <strain evidence="7">CCMP1510</strain>
    </source>
</reference>
<feature type="region of interest" description="Disordered" evidence="5">
    <location>
        <begin position="223"/>
        <end position="242"/>
    </location>
</feature>
<dbReference type="PROSITE" id="PS51352">
    <property type="entry name" value="THIOREDOXIN_2"/>
    <property type="match status" value="1"/>
</dbReference>
<keyword evidence="2" id="KW-0049">Antioxidant</keyword>
<proteinExistence type="predicted"/>
<feature type="compositionally biased region" description="Low complexity" evidence="5">
    <location>
        <begin position="227"/>
        <end position="242"/>
    </location>
</feature>
<dbReference type="GO" id="GO:0005829">
    <property type="term" value="C:cytosol"/>
    <property type="evidence" value="ECO:0007669"/>
    <property type="project" value="TreeGrafter"/>
</dbReference>
<organism evidence="7">
    <name type="scientific">Aureoumbra lagunensis</name>
    <dbReference type="NCBI Taxonomy" id="44058"/>
    <lineage>
        <taxon>Eukaryota</taxon>
        <taxon>Sar</taxon>
        <taxon>Stramenopiles</taxon>
        <taxon>Ochrophyta</taxon>
        <taxon>Pelagophyceae</taxon>
        <taxon>Pelagomonadales</taxon>
        <taxon>Aureoumbra</taxon>
    </lineage>
</organism>
<dbReference type="InterPro" id="IPR019479">
    <property type="entry name" value="Peroxiredoxin_C"/>
</dbReference>
<dbReference type="Pfam" id="PF10417">
    <property type="entry name" value="1-cysPrx_C"/>
    <property type="match status" value="1"/>
</dbReference>
<keyword evidence="4" id="KW-0676">Redox-active center</keyword>
<accession>A0A7S3K173</accession>